<dbReference type="Pfam" id="PF13937">
    <property type="entry name" value="DUF4212"/>
    <property type="match status" value="1"/>
</dbReference>
<reference evidence="3 4" key="1">
    <citation type="submission" date="2019-01" db="EMBL/GenBank/DDBJ databases">
        <authorList>
            <person name="Chen W.-M."/>
        </authorList>
    </citation>
    <scope>NUCLEOTIDE SEQUENCE [LARGE SCALE GENOMIC DNA]</scope>
    <source>
        <strain evidence="3 4">ICH-3</strain>
    </source>
</reference>
<keyword evidence="4" id="KW-1185">Reference proteome</keyword>
<dbReference type="Proteomes" id="UP000288178">
    <property type="component" value="Unassembled WGS sequence"/>
</dbReference>
<dbReference type="AlphaFoldDB" id="A0A3S2TQ69"/>
<keyword evidence="1" id="KW-0812">Transmembrane</keyword>
<sequence>MTASEHHRAYWRSNLRLTTVLMAVWFVVSFVVAYFARELSFDFFGWPFSFWVAAQGALVVYVLIIGVYARTMNRLDQEHGVAEDE</sequence>
<dbReference type="RefSeq" id="WP_128196167.1">
    <property type="nucleotide sequence ID" value="NZ_SACT01000001.1"/>
</dbReference>
<feature type="transmembrane region" description="Helical" evidence="1">
    <location>
        <begin position="48"/>
        <end position="69"/>
    </location>
</feature>
<gene>
    <name evidence="3" type="ORF">ENE75_04955</name>
</gene>
<keyword evidence="1" id="KW-1133">Transmembrane helix</keyword>
<keyword evidence="1" id="KW-0472">Membrane</keyword>
<feature type="transmembrane region" description="Helical" evidence="1">
    <location>
        <begin position="15"/>
        <end position="36"/>
    </location>
</feature>
<evidence type="ECO:0000256" key="1">
    <source>
        <dbReference type="SAM" id="Phobius"/>
    </source>
</evidence>
<name>A0A3S2TQ69_9BURK</name>
<evidence type="ECO:0000259" key="2">
    <source>
        <dbReference type="Pfam" id="PF13937"/>
    </source>
</evidence>
<evidence type="ECO:0000313" key="4">
    <source>
        <dbReference type="Proteomes" id="UP000288178"/>
    </source>
</evidence>
<dbReference type="InterPro" id="IPR019886">
    <property type="entry name" value="Na_symporter_ssu"/>
</dbReference>
<organism evidence="3 4">
    <name type="scientific">Rubrivivax albus</name>
    <dbReference type="NCBI Taxonomy" id="2499835"/>
    <lineage>
        <taxon>Bacteria</taxon>
        <taxon>Pseudomonadati</taxon>
        <taxon>Pseudomonadota</taxon>
        <taxon>Betaproteobacteria</taxon>
        <taxon>Burkholderiales</taxon>
        <taxon>Sphaerotilaceae</taxon>
        <taxon>Rubrivivax</taxon>
    </lineage>
</organism>
<dbReference type="EMBL" id="SACT01000001">
    <property type="protein sequence ID" value="RVT54205.1"/>
    <property type="molecule type" value="Genomic_DNA"/>
</dbReference>
<dbReference type="OrthoDB" id="9797746at2"/>
<dbReference type="NCBIfam" id="TIGR03647">
    <property type="entry name" value="Na_symport_sm"/>
    <property type="match status" value="1"/>
</dbReference>
<proteinExistence type="predicted"/>
<feature type="domain" description="Sodium symporter small subunit" evidence="2">
    <location>
        <begin position="7"/>
        <end position="81"/>
    </location>
</feature>
<accession>A0A3S2TQ69</accession>
<protein>
    <submittedName>
        <fullName evidence="3">DUF4212 domain-containing protein</fullName>
    </submittedName>
</protein>
<comment type="caution">
    <text evidence="3">The sequence shown here is derived from an EMBL/GenBank/DDBJ whole genome shotgun (WGS) entry which is preliminary data.</text>
</comment>
<evidence type="ECO:0000313" key="3">
    <source>
        <dbReference type="EMBL" id="RVT54205.1"/>
    </source>
</evidence>